<evidence type="ECO:0008006" key="3">
    <source>
        <dbReference type="Google" id="ProtNLM"/>
    </source>
</evidence>
<name>A0ABW4LMZ9_9BACI</name>
<keyword evidence="2" id="KW-1185">Reference proteome</keyword>
<dbReference type="Proteomes" id="UP001597214">
    <property type="component" value="Unassembled WGS sequence"/>
</dbReference>
<evidence type="ECO:0000313" key="2">
    <source>
        <dbReference type="Proteomes" id="UP001597214"/>
    </source>
</evidence>
<accession>A0ABW4LMZ9</accession>
<sequence>MKNLIIIFAALYVVFRLIKNRYRLLNTILGNNTVRRLLVQFTMNIPYVRERFLKQAFR</sequence>
<protein>
    <recommendedName>
        <fullName evidence="3">Sodium:proton antiporter</fullName>
    </recommendedName>
</protein>
<comment type="caution">
    <text evidence="1">The sequence shown here is derived from an EMBL/GenBank/DDBJ whole genome shotgun (WGS) entry which is preliminary data.</text>
</comment>
<dbReference type="RefSeq" id="WP_377927707.1">
    <property type="nucleotide sequence ID" value="NZ_JBHUEM010000009.1"/>
</dbReference>
<evidence type="ECO:0000313" key="1">
    <source>
        <dbReference type="EMBL" id="MFD1736545.1"/>
    </source>
</evidence>
<gene>
    <name evidence="1" type="ORF">ACFSCX_08200</name>
</gene>
<proteinExistence type="predicted"/>
<dbReference type="EMBL" id="JBHUEM010000009">
    <property type="protein sequence ID" value="MFD1736545.1"/>
    <property type="molecule type" value="Genomic_DNA"/>
</dbReference>
<organism evidence="1 2">
    <name type="scientific">Bacillus salitolerans</name>
    <dbReference type="NCBI Taxonomy" id="1437434"/>
    <lineage>
        <taxon>Bacteria</taxon>
        <taxon>Bacillati</taxon>
        <taxon>Bacillota</taxon>
        <taxon>Bacilli</taxon>
        <taxon>Bacillales</taxon>
        <taxon>Bacillaceae</taxon>
        <taxon>Bacillus</taxon>
    </lineage>
</organism>
<reference evidence="2" key="1">
    <citation type="journal article" date="2019" name="Int. J. Syst. Evol. Microbiol.">
        <title>The Global Catalogue of Microorganisms (GCM) 10K type strain sequencing project: providing services to taxonomists for standard genome sequencing and annotation.</title>
        <authorList>
            <consortium name="The Broad Institute Genomics Platform"/>
            <consortium name="The Broad Institute Genome Sequencing Center for Infectious Disease"/>
            <person name="Wu L."/>
            <person name="Ma J."/>
        </authorList>
    </citation>
    <scope>NUCLEOTIDE SEQUENCE [LARGE SCALE GENOMIC DNA]</scope>
    <source>
        <strain evidence="2">CCUG 49339</strain>
    </source>
</reference>